<sequence>MSRTTVQATRLVAAIALVSSLGSGTYAQQAPFDDDGDVAPAPPSIGADIPLTYFGPAPSEVQKELIGPHKLLKAGAVDLEAGTVTLPLYAGQMASGETVWYVVLDTDDRGNAEALGLNYAPKLTYADVGRAVRRGTLAEGLTLVFEAGTVDFSPERSVVPGDAPNFFPPKSLQPGSVGDNFYSPLVKIENAGGHIYNAPMIAYDVDAATLNRFCDGAADHAIMHDKVVSICPREGNVTLELTAGFSFARPVLYLSTEANHPAPAALEGATFAPGLESIHLGADDSLFSPVERIFVMVNGPTGRDNPHRQGLNSALSDKRTPLNVLGGIPTIATDYSPLWDINLGVWTQAAVDQGVRTRVTEEFQILGLVEDGWITGRDGGEYGSVGFVVNCPIVFRFL</sequence>
<feature type="signal peptide" evidence="1">
    <location>
        <begin position="1"/>
        <end position="29"/>
    </location>
</feature>
<accession>A0A524RQP3</accession>
<evidence type="ECO:0000256" key="1">
    <source>
        <dbReference type="SAM" id="SignalP"/>
    </source>
</evidence>
<dbReference type="AlphaFoldDB" id="A0A524RQP3"/>
<evidence type="ECO:0000313" key="3">
    <source>
        <dbReference type="Proteomes" id="UP000317990"/>
    </source>
</evidence>
<comment type="caution">
    <text evidence="2">The sequence shown here is derived from an EMBL/GenBank/DDBJ whole genome shotgun (WGS) entry which is preliminary data.</text>
</comment>
<feature type="chain" id="PRO_5021991854" evidence="1">
    <location>
        <begin position="30"/>
        <end position="398"/>
    </location>
</feature>
<name>A0A524RQP3_9CHRO</name>
<organism evidence="2 3">
    <name type="scientific">Aphanocapsa feldmannii 277cV</name>
    <dbReference type="NCBI Taxonomy" id="2507553"/>
    <lineage>
        <taxon>Bacteria</taxon>
        <taxon>Bacillati</taxon>
        <taxon>Cyanobacteriota</taxon>
        <taxon>Cyanophyceae</taxon>
        <taxon>Oscillatoriophycideae</taxon>
        <taxon>Chroococcales</taxon>
        <taxon>Microcystaceae</taxon>
        <taxon>Aphanocapsa</taxon>
    </lineage>
</organism>
<dbReference type="EMBL" id="SRMO01000028">
    <property type="protein sequence ID" value="TGG94850.1"/>
    <property type="molecule type" value="Genomic_DNA"/>
</dbReference>
<gene>
    <name evidence="2" type="ORF">ERJ67_01695</name>
</gene>
<reference evidence="2 3" key="1">
    <citation type="journal article" date="2019" name="mSystems">
        <title>Life at home and on the roam: Genomic adaptions reflect the dual lifestyle of an intracellular, facultative symbiont.</title>
        <authorList>
            <person name="Burgsdorf I."/>
        </authorList>
    </citation>
    <scope>NUCLEOTIDE SEQUENCE [LARGE SCALE GENOMIC DNA]</scope>
    <source>
        <strain evidence="2">277cV</strain>
    </source>
</reference>
<keyword evidence="1" id="KW-0732">Signal</keyword>
<protein>
    <submittedName>
        <fullName evidence="2">Uncharacterized protein</fullName>
    </submittedName>
</protein>
<evidence type="ECO:0000313" key="2">
    <source>
        <dbReference type="EMBL" id="TGG94850.1"/>
    </source>
</evidence>
<dbReference type="Proteomes" id="UP000317990">
    <property type="component" value="Unassembled WGS sequence"/>
</dbReference>
<proteinExistence type="predicted"/>